<evidence type="ECO:0000313" key="2">
    <source>
        <dbReference type="EMBL" id="OYD51291.1"/>
    </source>
</evidence>
<accession>A0A235EQH3</accession>
<sequence length="1054" mass="115416">MPTARLCPLADVAALIPADCWMAERLAEDPTALADETVLWITGDVQWPELHLDAPLASGSPQRRWWQGLQTGADNTPIPRSLFLILVDGHLRIDGALTCDDTDGATHLIVTGNAQAHNAVIGGQLVHVQGALRVQDLLWGHYNHGELRVHGGLQARVALFTDEYHLHIAAPEQVEFLLDEVRPVPHLAEFSCEVLGAVFAPEFLHGATSGEEGLAAMLDRSQVVAAVRAGDSAVHSSADIQAAWPLAHDLCADNRISVPNVLAVVHTPVIAHKEHKAYGWFQQTDFSICQRHVDEDGDQRDDNVFITVWKTWDFYLSVEQTPAPQGLLQRLAATVLRRSVPTTPQLTLLYRRYSHGEAGEWQALAEDTDPDAWQACQTAWRGVLDYVRKAVGQHRARYPLHQRLVTTLTAEHIERFTSLPVFTDQYNDWWDSDRNGWWEGDIWVGARQPCMHDGEPWGRALKLSWHNGDDAPGDEEDNAHSAYQINIDEAREGPAVVEFTYAQRQSDSRAPLPRGAADHIARLLRFYGAVEARVRAKAEQEAARQAEAQRIEAAVHLLATPPLAADVPDVAVFPLELMELSARWQADGQAYVAAVRAYQLALDNPEPTAGDAAAADGENDDDEEEDNPLPPDPRKAAAPTVLQLARVVHRHADADLGERFRQRFAFAPDAFVQRAANAGCFIGPVFALDDGRVVARIGAAYDDTAHWVAVQGPHHQPLPTLRGLGRSHNRHIFAQSDGQQITTHQGFGGPVIARFALPRGNEGLPPHVPVAPGPLGQRCDELIPFNDGQRVLLRNPTGIYLLTPTESGGSDGRSGGGGVQRLHPQTFDEDGPYTWPKNQMDEEAGGQTVTVLALDMLHMALSPDEHRIAVGDQDSSHILLDARGTLVAEYDPQSSYPHHAVFSHDGTRLFANSCHLYWGSTLSVPLSPLAAQGQQDTPQPAPTDAEDLPTLDGRCRVYASATQPGLVVLGDADGYLHAISDDGQALWRHHIGSTISGMDMAPDGGVLWAASYGGYLVRLERSEAGMDPYSIGTSLYVETSRWIFWGDEAGPVRW</sequence>
<gene>
    <name evidence="2" type="ORF">CBY09_05545</name>
</gene>
<name>A0A235EQH3_9BURK</name>
<evidence type="ECO:0000256" key="1">
    <source>
        <dbReference type="SAM" id="MobiDB-lite"/>
    </source>
</evidence>
<dbReference type="InterPro" id="IPR011047">
    <property type="entry name" value="Quinoprotein_ADH-like_sf"/>
</dbReference>
<dbReference type="OrthoDB" id="5351919at2"/>
<dbReference type="Proteomes" id="UP000215441">
    <property type="component" value="Unassembled WGS sequence"/>
</dbReference>
<protein>
    <recommendedName>
        <fullName evidence="4">WD40 repeat domain-containing protein</fullName>
    </recommendedName>
</protein>
<proteinExistence type="predicted"/>
<dbReference type="EMBL" id="NOIG01000004">
    <property type="protein sequence ID" value="OYD51291.1"/>
    <property type="molecule type" value="Genomic_DNA"/>
</dbReference>
<dbReference type="Gene3D" id="2.130.10.10">
    <property type="entry name" value="YVTN repeat-like/Quinoprotein amine dehydrogenase"/>
    <property type="match status" value="1"/>
</dbReference>
<dbReference type="SUPFAM" id="SSF50998">
    <property type="entry name" value="Quinoprotein alcohol dehydrogenase-like"/>
    <property type="match status" value="1"/>
</dbReference>
<feature type="compositionally biased region" description="Low complexity" evidence="1">
    <location>
        <begin position="606"/>
        <end position="616"/>
    </location>
</feature>
<dbReference type="AlphaFoldDB" id="A0A235EQH3"/>
<comment type="caution">
    <text evidence="2">The sequence shown here is derived from an EMBL/GenBank/DDBJ whole genome shotgun (WGS) entry which is preliminary data.</text>
</comment>
<feature type="compositionally biased region" description="Acidic residues" evidence="1">
    <location>
        <begin position="617"/>
        <end position="627"/>
    </location>
</feature>
<dbReference type="RefSeq" id="WP_094287242.1">
    <property type="nucleotide sequence ID" value="NZ_NOIG01000004.1"/>
</dbReference>
<reference evidence="2 3" key="1">
    <citation type="submission" date="2017-07" db="EMBL/GenBank/DDBJ databases">
        <title>Acidovorax KNDSW TSA 6 genome sequence and assembly.</title>
        <authorList>
            <person name="Mayilraj S."/>
        </authorList>
    </citation>
    <scope>NUCLEOTIDE SEQUENCE [LARGE SCALE GENOMIC DNA]</scope>
    <source>
        <strain evidence="2 3">KNDSW-TSA6</strain>
    </source>
</reference>
<keyword evidence="3" id="KW-1185">Reference proteome</keyword>
<organism evidence="2 3">
    <name type="scientific">Acidovorax kalamii</name>
    <dbReference type="NCBI Taxonomy" id="2004485"/>
    <lineage>
        <taxon>Bacteria</taxon>
        <taxon>Pseudomonadati</taxon>
        <taxon>Pseudomonadota</taxon>
        <taxon>Betaproteobacteria</taxon>
        <taxon>Burkholderiales</taxon>
        <taxon>Comamonadaceae</taxon>
        <taxon>Acidovorax</taxon>
    </lineage>
</organism>
<evidence type="ECO:0000313" key="3">
    <source>
        <dbReference type="Proteomes" id="UP000215441"/>
    </source>
</evidence>
<dbReference type="InterPro" id="IPR015943">
    <property type="entry name" value="WD40/YVTN_repeat-like_dom_sf"/>
</dbReference>
<evidence type="ECO:0008006" key="4">
    <source>
        <dbReference type="Google" id="ProtNLM"/>
    </source>
</evidence>
<feature type="region of interest" description="Disordered" evidence="1">
    <location>
        <begin position="606"/>
        <end position="636"/>
    </location>
</feature>